<sequence length="1372" mass="159545">MEYLRVNLICDTSRAGFKTNTKKGVQKLFEKYGGQFYRSIELNEIDRKKLIDEDGFVYFDDCKLALTKLSSHIMHQVLTHFCKTKLFYGFYLSVAQEDFELDLLSSLAEKPHHKFKLKEESAYFSLGTMVNMCTFVPHFISSQNEKSRKICRDVVVEFEHDKKELSVYFRVKKSEKSSIRYKIEILYDNITSFIFSPNDECISVYVAVLFPPNLYTELEDNFEERILHCECTSGEDIWIRTNSFPGIESEVFGKCNVLKFQIPIIKNQEKIKSHVVIDCPWSLIKCLPKFVETPLYFAFIKNEQQIHSKDIKIYWNKECKLDETKKFDLCWALDCIQSHSFQFVDELHYSSKHSFQFVDELHYSSKKTLFNKTFTKFADEDAAALETALYLVLNHLQKSHLLNIFDSLQILFVKLQSESINDAKSSNKKKKRKENLYKNMVNFRRVVMTPTRIVFLPNQPFKQTLFCHGPPENANENDDTCTLYRADYTIRAVIRNDDFELLPFTLNHKAIPGLQKLRDWEKENSISFKNRMQLEKLESKDKLANEIQDNFLNKCIKDRIKGLKIQNRTYEYLGSSTSQLRNYGLYLYARDCKNETASDIRKSLGNINERNVAKFVARVGLALSEVQYFIDLSEFEKNGSRIVRMIPDIKGGPNQEYIFSDGVGMISLTLATKIYEKLKHTRLMVNLEGPPSAFQIRLGGCKGLLVINPHLEGHQILIREESMRKYDSENMSLLGILKVSGISSVHLNRPFVTLLDQLGADRNYMCELLSENLKQLSKAFVTEGKAKNIILDHSNLHHEIDISLLAYAGITFLNEPFFRECLEAIITNNVRYLREKARIKIPREYGRTMFGVLDDINVYNENQLSNKSETQRFFLRENQVFIQISDANNPKEKKVITGPVMVTKFPCMHPGDIRIFEAFDIPELHHIVDCIVFPAVGKRPLPDQMAGSDLDGDEYAVVWNSKLFTFKNCKAMDYSPAKDVSSRNPLYLDRDVEVSDMIEFYNYYIKNYSVGRIASAHLAWADSKENGIFDPICINLAKKYAVSLDFAKTGINEILAQDEIVPAYPDFMEKHAIKNFYMSKRILGDLYRQIRLVELGLVEDLPVHSKTFCNQLLVHKDWKRYEDSAESAYQKYASLMKNLQNQFKIDSESALILGFPDKWSKLCISCEKTRELGYKVQQLVKNLFSIIRQDFEEEFDENKARDFREEKLAKASAYYMVTFHSKTKIKYFGLPWIFSKYLSQLGISKRGDVNRRFNEKELTIMLMNAIDEHCKCDSEDDIIQSVQHLFDNWISSQQVINFGLHISKQLIKTEINKQIDLHWHLFINSGETNSPGKFVLKILSKFAKRVIYLDKKYSKDSTNEDSKEINGTHKFL</sequence>
<keyword evidence="4 8" id="KW-0548">Nucleotidyltransferase</keyword>
<evidence type="ECO:0000256" key="4">
    <source>
        <dbReference type="ARBA" id="ARBA00022695"/>
    </source>
</evidence>
<proteinExistence type="inferred from homology"/>
<comment type="catalytic activity">
    <reaction evidence="7 8">
        <text>RNA(n) + a ribonucleoside 5'-triphosphate = RNA(n+1) + diphosphate</text>
        <dbReference type="Rhea" id="RHEA:21248"/>
        <dbReference type="Rhea" id="RHEA-COMP:14527"/>
        <dbReference type="Rhea" id="RHEA-COMP:17342"/>
        <dbReference type="ChEBI" id="CHEBI:33019"/>
        <dbReference type="ChEBI" id="CHEBI:61557"/>
        <dbReference type="ChEBI" id="CHEBI:140395"/>
        <dbReference type="EC" id="2.7.7.48"/>
    </reaction>
</comment>
<dbReference type="InterPro" id="IPR057596">
    <property type="entry name" value="RDRP_core"/>
</dbReference>
<evidence type="ECO:0000259" key="11">
    <source>
        <dbReference type="Pfam" id="PF26253"/>
    </source>
</evidence>
<evidence type="ECO:0000256" key="3">
    <source>
        <dbReference type="ARBA" id="ARBA00022679"/>
    </source>
</evidence>
<feature type="domain" description="PH-like" evidence="10">
    <location>
        <begin position="124"/>
        <end position="222"/>
    </location>
</feature>
<dbReference type="Pfam" id="PF26253">
    <property type="entry name" value="RdRP_head"/>
    <property type="match status" value="1"/>
</dbReference>
<keyword evidence="6" id="KW-0943">RNA-mediated gene silencing</keyword>
<keyword evidence="13" id="KW-1185">Reference proteome</keyword>
<dbReference type="GO" id="GO:0031380">
    <property type="term" value="C:nuclear RNA-directed RNA polymerase complex"/>
    <property type="evidence" value="ECO:0007669"/>
    <property type="project" value="TreeGrafter"/>
</dbReference>
<comment type="caution">
    <text evidence="12">The sequence shown here is derived from an EMBL/GenBank/DDBJ whole genome shotgun (WGS) entry which is preliminary data.</text>
</comment>
<dbReference type="InterPro" id="IPR007855">
    <property type="entry name" value="RDRP"/>
</dbReference>
<reference evidence="12 13" key="1">
    <citation type="journal article" date="2018" name="Gigascience">
        <title>Genomes of trombidid mites reveal novel predicted allergens and laterally-transferred genes associated with secondary metabolism.</title>
        <authorList>
            <person name="Dong X."/>
            <person name="Chaisiri K."/>
            <person name="Xia D."/>
            <person name="Armstrong S.D."/>
            <person name="Fang Y."/>
            <person name="Donnelly M.J."/>
            <person name="Kadowaki T."/>
            <person name="McGarry J.W."/>
            <person name="Darby A.C."/>
            <person name="Makepeace B.L."/>
        </authorList>
    </citation>
    <scope>NUCLEOTIDE SEQUENCE [LARGE SCALE GENOMIC DNA]</scope>
    <source>
        <strain evidence="12">UoL-WK</strain>
    </source>
</reference>
<evidence type="ECO:0000256" key="2">
    <source>
        <dbReference type="ARBA" id="ARBA00022484"/>
    </source>
</evidence>
<evidence type="ECO:0000313" key="13">
    <source>
        <dbReference type="Proteomes" id="UP000285301"/>
    </source>
</evidence>
<dbReference type="EMBL" id="NCKU01006829">
    <property type="protein sequence ID" value="RWS03119.1"/>
    <property type="molecule type" value="Genomic_DNA"/>
</dbReference>
<name>A0A443QJG1_9ACAR</name>
<evidence type="ECO:0000313" key="12">
    <source>
        <dbReference type="EMBL" id="RWS03119.1"/>
    </source>
</evidence>
<organism evidence="12 13">
    <name type="scientific">Dinothrombium tinctorium</name>
    <dbReference type="NCBI Taxonomy" id="1965070"/>
    <lineage>
        <taxon>Eukaryota</taxon>
        <taxon>Metazoa</taxon>
        <taxon>Ecdysozoa</taxon>
        <taxon>Arthropoda</taxon>
        <taxon>Chelicerata</taxon>
        <taxon>Arachnida</taxon>
        <taxon>Acari</taxon>
        <taxon>Acariformes</taxon>
        <taxon>Trombidiformes</taxon>
        <taxon>Prostigmata</taxon>
        <taxon>Anystina</taxon>
        <taxon>Parasitengona</taxon>
        <taxon>Trombidioidea</taxon>
        <taxon>Trombidiidae</taxon>
        <taxon>Dinothrombium</taxon>
    </lineage>
</organism>
<evidence type="ECO:0000256" key="7">
    <source>
        <dbReference type="ARBA" id="ARBA00048744"/>
    </source>
</evidence>
<feature type="domain" description="RDRP core" evidence="9">
    <location>
        <begin position="528"/>
        <end position="1090"/>
    </location>
</feature>
<dbReference type="PANTHER" id="PTHR23079">
    <property type="entry name" value="RNA-DEPENDENT RNA POLYMERASE"/>
    <property type="match status" value="1"/>
</dbReference>
<dbReference type="STRING" id="1965070.A0A443QJG1"/>
<dbReference type="PANTHER" id="PTHR23079:SF55">
    <property type="entry name" value="RNA-DIRECTED RNA POLYMERASE"/>
    <property type="match status" value="1"/>
</dbReference>
<keyword evidence="5 8" id="KW-0694">RNA-binding</keyword>
<feature type="non-terminal residue" evidence="12">
    <location>
        <position position="1372"/>
    </location>
</feature>
<dbReference type="InterPro" id="IPR057493">
    <property type="entry name" value="PH_RdRP-assoc"/>
</dbReference>
<dbReference type="GO" id="GO:0003723">
    <property type="term" value="F:RNA binding"/>
    <property type="evidence" value="ECO:0007669"/>
    <property type="project" value="UniProtKB-KW"/>
</dbReference>
<protein>
    <recommendedName>
        <fullName evidence="8">RNA-dependent RNA polymerase</fullName>
        <ecNumber evidence="8">2.7.7.48</ecNumber>
    </recommendedName>
</protein>
<dbReference type="OrthoDB" id="6513042at2759"/>
<evidence type="ECO:0000256" key="1">
    <source>
        <dbReference type="ARBA" id="ARBA00005762"/>
    </source>
</evidence>
<evidence type="ECO:0000256" key="8">
    <source>
        <dbReference type="RuleBase" id="RU363098"/>
    </source>
</evidence>
<accession>A0A443QJG1</accession>
<dbReference type="Proteomes" id="UP000285301">
    <property type="component" value="Unassembled WGS sequence"/>
</dbReference>
<keyword evidence="3 8" id="KW-0808">Transferase</keyword>
<gene>
    <name evidence="12" type="ORF">B4U79_00219</name>
</gene>
<evidence type="ECO:0000259" key="9">
    <source>
        <dbReference type="Pfam" id="PF05183"/>
    </source>
</evidence>
<feature type="domain" description="RDRP C-terminal head" evidence="11">
    <location>
        <begin position="1121"/>
        <end position="1251"/>
    </location>
</feature>
<dbReference type="Pfam" id="PF25359">
    <property type="entry name" value="PH_met_RdRP"/>
    <property type="match status" value="1"/>
</dbReference>
<evidence type="ECO:0000256" key="5">
    <source>
        <dbReference type="ARBA" id="ARBA00022884"/>
    </source>
</evidence>
<dbReference type="GO" id="GO:0030422">
    <property type="term" value="P:siRNA processing"/>
    <property type="evidence" value="ECO:0007669"/>
    <property type="project" value="TreeGrafter"/>
</dbReference>
<evidence type="ECO:0000256" key="6">
    <source>
        <dbReference type="ARBA" id="ARBA00023158"/>
    </source>
</evidence>
<comment type="similarity">
    <text evidence="1 8">Belongs to the RdRP family.</text>
</comment>
<dbReference type="Pfam" id="PF05183">
    <property type="entry name" value="RdRP"/>
    <property type="match status" value="1"/>
</dbReference>
<evidence type="ECO:0000259" key="10">
    <source>
        <dbReference type="Pfam" id="PF25359"/>
    </source>
</evidence>
<keyword evidence="2 8" id="KW-0696">RNA-directed RNA polymerase</keyword>
<dbReference type="InterPro" id="IPR058752">
    <property type="entry name" value="RDRP_C_head"/>
</dbReference>
<dbReference type="EC" id="2.7.7.48" evidence="8"/>
<dbReference type="GO" id="GO:0003968">
    <property type="term" value="F:RNA-directed RNA polymerase activity"/>
    <property type="evidence" value="ECO:0007669"/>
    <property type="project" value="UniProtKB-KW"/>
</dbReference>